<evidence type="ECO:0000256" key="4">
    <source>
        <dbReference type="PROSITE-ProRule" id="PRU00125"/>
    </source>
</evidence>
<feature type="compositionally biased region" description="Basic and acidic residues" evidence="5">
    <location>
        <begin position="892"/>
        <end position="913"/>
    </location>
</feature>
<sequence length="1075" mass="120224">MNSFRKLSRSLSDITEEDADHIESLSESWKYSDLITPHLCCSCQSVVDCNLQQQQQRQQQQRIVYLKQFRNFDTTYLMYNLYDENRSKASKINKISCDLECTISMHRNRNDINDSCIVDGDDENFDKIQLLPQTTIMISISPQRDDCLTFAPSPLEEHQEDSGIENNCRSSSIDDHSPATSLDFLPPIGLNQLDTRNSFNTSLSPSPSNQHYYCYQHLELSLPEKSFFDHPTITTSENGYSVPSTSKLLRTDTITKADLPEQNQSRSVTPQADNSQQYFGENSDSDSDFPAPPDYLLPETAVQSKIRTINLYDQEKQLINCTNMKSNSTNNSISTTKREPLSTLTGKRNTSIAAREAIKFPITRQTNPSCQKGILEISDGNIQSETNTINKSKQASLSSFLPYTSTTAKLSSDQARGHHGGATDTIYPRTSPKISRTNRLANEVHELTVPKSHLKTVDIQFEDKPGAAYQPSNIERNNTKMSQQVGGIGEMINVKINLENDDRIDERKHFGFTVTGGKDKNAPVKIDAVIVGTPADQAGLQVGDLLLSINGESVMDRYYQCVVRMLHEAERLGNIELRIRRSDNAVIGPRISAENQSPIIDQRSTISFDQKRALFDDKYITKNSNYKGIRKQKHSSPPTRKWPMGNLNKHPENATPVAITAANAHNVKDVIVTRSNSALSSISALDDDDPRVTYISGGKCSMRHSRERFSSRTSLASSTSCSITGGGTDPDYRVTSLHDKPKPGKLADFIPEVERKSDVGYEQDDGASAYSSSFSRQESDVDGFTNLFTSEDDGEAPLVLRNYDITPISYWMKKDEARTMSLPRNIGGEYRRNGYVVPCNLPITTKSITQRDIISSEENVANNGSQPKNSSMDCREWRELIEQQRLPSPGDPESRNRIDADLKLEVRPNKDTGTHQNTRCGNGKLSRQISQSEATRMKKSNSSIENFSSADELLISRKLLENNRSTASNSNRAHASNEQNNRKVSNKLSTATDEPLLSVSGKHRCSHCAMELGRGAAMIIESLNLFYHLSCFRCYVCKMTLGNGSRGTDVRVRDSKLHCQSCYSNEESGLKFSKV</sequence>
<dbReference type="Gene3D" id="2.10.110.10">
    <property type="entry name" value="Cysteine Rich Protein"/>
    <property type="match status" value="1"/>
</dbReference>
<keyword evidence="8" id="KW-1185">Reference proteome</keyword>
<feature type="region of interest" description="Disordered" evidence="5">
    <location>
        <begin position="711"/>
        <end position="775"/>
    </location>
</feature>
<feature type="domain" description="PDZ" evidence="7">
    <location>
        <begin position="495"/>
        <end position="581"/>
    </location>
</feature>
<feature type="domain" description="LIM zinc-binding" evidence="6">
    <location>
        <begin position="1003"/>
        <end position="1069"/>
    </location>
</feature>
<dbReference type="Gene3D" id="2.30.42.10">
    <property type="match status" value="1"/>
</dbReference>
<evidence type="ECO:0000256" key="5">
    <source>
        <dbReference type="SAM" id="MobiDB-lite"/>
    </source>
</evidence>
<dbReference type="PROSITE" id="PS50106">
    <property type="entry name" value="PDZ"/>
    <property type="match status" value="1"/>
</dbReference>
<dbReference type="SMART" id="SM00228">
    <property type="entry name" value="PDZ"/>
    <property type="match status" value="1"/>
</dbReference>
<name>A0A915PQL5_9BILA</name>
<dbReference type="InterPro" id="IPR001478">
    <property type="entry name" value="PDZ"/>
</dbReference>
<feature type="compositionally biased region" description="Polar residues" evidence="5">
    <location>
        <begin position="914"/>
        <end position="943"/>
    </location>
</feature>
<dbReference type="PROSITE" id="PS50023">
    <property type="entry name" value="LIM_DOMAIN_2"/>
    <property type="match status" value="1"/>
</dbReference>
<dbReference type="PROSITE" id="PS00478">
    <property type="entry name" value="LIM_DOMAIN_1"/>
    <property type="match status" value="1"/>
</dbReference>
<dbReference type="PANTHER" id="PTHR15551">
    <property type="entry name" value="LIM DOMAIN ONLY 7"/>
    <property type="match status" value="1"/>
</dbReference>
<evidence type="ECO:0000256" key="2">
    <source>
        <dbReference type="ARBA" id="ARBA00022833"/>
    </source>
</evidence>
<feature type="region of interest" description="Disordered" evidence="5">
    <location>
        <begin position="965"/>
        <end position="992"/>
    </location>
</feature>
<evidence type="ECO:0000256" key="1">
    <source>
        <dbReference type="ARBA" id="ARBA00022723"/>
    </source>
</evidence>
<feature type="compositionally biased region" description="Low complexity" evidence="5">
    <location>
        <begin position="711"/>
        <end position="723"/>
    </location>
</feature>
<evidence type="ECO:0000313" key="8">
    <source>
        <dbReference type="Proteomes" id="UP000887581"/>
    </source>
</evidence>
<dbReference type="AlphaFoldDB" id="A0A915PQL5"/>
<dbReference type="Pfam" id="PF17820">
    <property type="entry name" value="PDZ_6"/>
    <property type="match status" value="1"/>
</dbReference>
<keyword evidence="1 4" id="KW-0479">Metal-binding</keyword>
<dbReference type="Pfam" id="PF00412">
    <property type="entry name" value="LIM"/>
    <property type="match status" value="1"/>
</dbReference>
<dbReference type="GO" id="GO:0046872">
    <property type="term" value="F:metal ion binding"/>
    <property type="evidence" value="ECO:0007669"/>
    <property type="project" value="UniProtKB-KW"/>
</dbReference>
<evidence type="ECO:0000256" key="3">
    <source>
        <dbReference type="ARBA" id="ARBA00023038"/>
    </source>
</evidence>
<dbReference type="GO" id="GO:0001725">
    <property type="term" value="C:stress fiber"/>
    <property type="evidence" value="ECO:0007669"/>
    <property type="project" value="TreeGrafter"/>
</dbReference>
<evidence type="ECO:0000313" key="9">
    <source>
        <dbReference type="WBParaSite" id="sdigi.contig338.g7559.t1"/>
    </source>
</evidence>
<dbReference type="CDD" id="cd08368">
    <property type="entry name" value="LIM"/>
    <property type="match status" value="1"/>
</dbReference>
<dbReference type="PANTHER" id="PTHR15551:SF3">
    <property type="entry name" value="LIM AND CALPONIN HOMOLOGY DOMAINS-CONTAINING PROTEIN 1"/>
    <property type="match status" value="1"/>
</dbReference>
<proteinExistence type="predicted"/>
<evidence type="ECO:0000259" key="7">
    <source>
        <dbReference type="PROSITE" id="PS50106"/>
    </source>
</evidence>
<protein>
    <submittedName>
        <fullName evidence="9">PDZ domain-containing protein</fullName>
    </submittedName>
</protein>
<dbReference type="GO" id="GO:0032034">
    <property type="term" value="F:myosin II head/neck binding"/>
    <property type="evidence" value="ECO:0007669"/>
    <property type="project" value="TreeGrafter"/>
</dbReference>
<dbReference type="InterPro" id="IPR041489">
    <property type="entry name" value="PDZ_6"/>
</dbReference>
<feature type="region of interest" description="Disordered" evidence="5">
    <location>
        <begin position="257"/>
        <end position="293"/>
    </location>
</feature>
<dbReference type="CDD" id="cd00136">
    <property type="entry name" value="PDZ_canonical"/>
    <property type="match status" value="1"/>
</dbReference>
<dbReference type="InterPro" id="IPR036034">
    <property type="entry name" value="PDZ_sf"/>
</dbReference>
<evidence type="ECO:0000259" key="6">
    <source>
        <dbReference type="PROSITE" id="PS50023"/>
    </source>
</evidence>
<dbReference type="GO" id="GO:0051893">
    <property type="term" value="P:regulation of focal adhesion assembly"/>
    <property type="evidence" value="ECO:0007669"/>
    <property type="project" value="TreeGrafter"/>
</dbReference>
<organism evidence="8 9">
    <name type="scientific">Setaria digitata</name>
    <dbReference type="NCBI Taxonomy" id="48799"/>
    <lineage>
        <taxon>Eukaryota</taxon>
        <taxon>Metazoa</taxon>
        <taxon>Ecdysozoa</taxon>
        <taxon>Nematoda</taxon>
        <taxon>Chromadorea</taxon>
        <taxon>Rhabditida</taxon>
        <taxon>Spirurina</taxon>
        <taxon>Spiruromorpha</taxon>
        <taxon>Filarioidea</taxon>
        <taxon>Setariidae</taxon>
        <taxon>Setaria</taxon>
    </lineage>
</organism>
<feature type="region of interest" description="Disordered" evidence="5">
    <location>
        <begin position="883"/>
        <end position="943"/>
    </location>
</feature>
<feature type="region of interest" description="Disordered" evidence="5">
    <location>
        <begin position="409"/>
        <end position="431"/>
    </location>
</feature>
<keyword evidence="3 4" id="KW-0440">LIM domain</keyword>
<feature type="compositionally biased region" description="Low complexity" evidence="5">
    <location>
        <begin position="965"/>
        <end position="977"/>
    </location>
</feature>
<dbReference type="SUPFAM" id="SSF50156">
    <property type="entry name" value="PDZ domain-like"/>
    <property type="match status" value="1"/>
</dbReference>
<dbReference type="GO" id="GO:0051496">
    <property type="term" value="P:positive regulation of stress fiber assembly"/>
    <property type="evidence" value="ECO:0007669"/>
    <property type="project" value="TreeGrafter"/>
</dbReference>
<feature type="compositionally biased region" description="Basic and acidic residues" evidence="5">
    <location>
        <begin position="730"/>
        <end position="742"/>
    </location>
</feature>
<keyword evidence="2 4" id="KW-0862">Zinc</keyword>
<accession>A0A915PQL5</accession>
<dbReference type="Proteomes" id="UP000887581">
    <property type="component" value="Unplaced"/>
</dbReference>
<dbReference type="WBParaSite" id="sdigi.contig338.g7559.t1">
    <property type="protein sequence ID" value="sdigi.contig338.g7559.t1"/>
    <property type="gene ID" value="sdigi.contig338.g7559"/>
</dbReference>
<feature type="compositionally biased region" description="Polar residues" evidence="5">
    <location>
        <begin position="978"/>
        <end position="992"/>
    </location>
</feature>
<dbReference type="SMART" id="SM00132">
    <property type="entry name" value="LIM"/>
    <property type="match status" value="1"/>
</dbReference>
<dbReference type="InterPro" id="IPR001781">
    <property type="entry name" value="Znf_LIM"/>
</dbReference>
<feature type="compositionally biased region" description="Polar residues" evidence="5">
    <location>
        <begin position="261"/>
        <end position="282"/>
    </location>
</feature>
<reference evidence="9" key="1">
    <citation type="submission" date="2022-11" db="UniProtKB">
        <authorList>
            <consortium name="WormBaseParasite"/>
        </authorList>
    </citation>
    <scope>IDENTIFICATION</scope>
</reference>